<sequence>LYINGFICVCGFVFLFVACQELENKGGHAFKQRTGRELPSCREMYTQTAGPEQQEKNTSTHTQYFSLPAYLSLPTSLPLSLYLSLSLSLSLPLLCSPAVVVVMKREQTGEGGALERRRGRVCAVH</sequence>
<organism evidence="3 4">
    <name type="scientific">Conger conger</name>
    <name type="common">Conger eel</name>
    <name type="synonym">Muraena conger</name>
    <dbReference type="NCBI Taxonomy" id="82655"/>
    <lineage>
        <taxon>Eukaryota</taxon>
        <taxon>Metazoa</taxon>
        <taxon>Chordata</taxon>
        <taxon>Craniata</taxon>
        <taxon>Vertebrata</taxon>
        <taxon>Euteleostomi</taxon>
        <taxon>Actinopterygii</taxon>
        <taxon>Neopterygii</taxon>
        <taxon>Teleostei</taxon>
        <taxon>Anguilliformes</taxon>
        <taxon>Congridae</taxon>
        <taxon>Conger</taxon>
    </lineage>
</organism>
<feature type="transmembrane region" description="Helical" evidence="1">
    <location>
        <begin position="81"/>
        <end position="102"/>
    </location>
</feature>
<keyword evidence="2" id="KW-0732">Signal</keyword>
<gene>
    <name evidence="3" type="ORF">COCON_G00186620</name>
</gene>
<evidence type="ECO:0000313" key="4">
    <source>
        <dbReference type="Proteomes" id="UP001152803"/>
    </source>
</evidence>
<feature type="chain" id="PRO_5040485262" evidence="2">
    <location>
        <begin position="20"/>
        <end position="125"/>
    </location>
</feature>
<keyword evidence="4" id="KW-1185">Reference proteome</keyword>
<protein>
    <submittedName>
        <fullName evidence="3">Uncharacterized protein</fullName>
    </submittedName>
</protein>
<evidence type="ECO:0000256" key="1">
    <source>
        <dbReference type="SAM" id="Phobius"/>
    </source>
</evidence>
<feature type="non-terminal residue" evidence="3">
    <location>
        <position position="1"/>
    </location>
</feature>
<reference evidence="3" key="1">
    <citation type="journal article" date="2023" name="Science">
        <title>Genome structures resolve the early diversification of teleost fishes.</title>
        <authorList>
            <person name="Parey E."/>
            <person name="Louis A."/>
            <person name="Montfort J."/>
            <person name="Bouchez O."/>
            <person name="Roques C."/>
            <person name="Iampietro C."/>
            <person name="Lluch J."/>
            <person name="Castinel A."/>
            <person name="Donnadieu C."/>
            <person name="Desvignes T."/>
            <person name="Floi Bucao C."/>
            <person name="Jouanno E."/>
            <person name="Wen M."/>
            <person name="Mejri S."/>
            <person name="Dirks R."/>
            <person name="Jansen H."/>
            <person name="Henkel C."/>
            <person name="Chen W.J."/>
            <person name="Zahm M."/>
            <person name="Cabau C."/>
            <person name="Klopp C."/>
            <person name="Thompson A.W."/>
            <person name="Robinson-Rechavi M."/>
            <person name="Braasch I."/>
            <person name="Lecointre G."/>
            <person name="Bobe J."/>
            <person name="Postlethwait J.H."/>
            <person name="Berthelot C."/>
            <person name="Roest Crollius H."/>
            <person name="Guiguen Y."/>
        </authorList>
    </citation>
    <scope>NUCLEOTIDE SEQUENCE</scope>
    <source>
        <strain evidence="3">Concon-B</strain>
    </source>
</reference>
<evidence type="ECO:0000256" key="2">
    <source>
        <dbReference type="SAM" id="SignalP"/>
    </source>
</evidence>
<comment type="caution">
    <text evidence="3">The sequence shown here is derived from an EMBL/GenBank/DDBJ whole genome shotgun (WGS) entry which is preliminary data.</text>
</comment>
<dbReference type="AlphaFoldDB" id="A0A9Q1D2U1"/>
<proteinExistence type="predicted"/>
<feature type="signal peptide" evidence="2">
    <location>
        <begin position="1"/>
        <end position="19"/>
    </location>
</feature>
<keyword evidence="1" id="KW-0812">Transmembrane</keyword>
<dbReference type="EMBL" id="JAFJMO010000014">
    <property type="protein sequence ID" value="KAJ8256510.1"/>
    <property type="molecule type" value="Genomic_DNA"/>
</dbReference>
<name>A0A9Q1D2U1_CONCO</name>
<evidence type="ECO:0000313" key="3">
    <source>
        <dbReference type="EMBL" id="KAJ8256510.1"/>
    </source>
</evidence>
<keyword evidence="1" id="KW-1133">Transmembrane helix</keyword>
<accession>A0A9Q1D2U1</accession>
<keyword evidence="1" id="KW-0472">Membrane</keyword>
<dbReference type="Proteomes" id="UP001152803">
    <property type="component" value="Unassembled WGS sequence"/>
</dbReference>